<dbReference type="EMBL" id="LT629692">
    <property type="protein sequence ID" value="SDH63019.1"/>
    <property type="molecule type" value="Genomic_DNA"/>
</dbReference>
<reference evidence="8 9" key="1">
    <citation type="submission" date="2016-10" db="EMBL/GenBank/DDBJ databases">
        <authorList>
            <person name="de Groot N.N."/>
        </authorList>
    </citation>
    <scope>NUCLEOTIDE SEQUENCE [LARGE SCALE GENOMIC DNA]</scope>
    <source>
        <strain evidence="8 9">DSM 23142</strain>
    </source>
</reference>
<dbReference type="Pfam" id="PF01943">
    <property type="entry name" value="Polysacc_synt"/>
    <property type="match status" value="1"/>
</dbReference>
<keyword evidence="9" id="KW-1185">Reference proteome</keyword>
<gene>
    <name evidence="7" type="ORF">SAMN04489810_0004</name>
    <name evidence="8" type="ORF">SAMN04489810_3491</name>
</gene>
<evidence type="ECO:0000256" key="3">
    <source>
        <dbReference type="ARBA" id="ARBA00022692"/>
    </source>
</evidence>
<organism evidence="8 9">
    <name type="scientific">Microbacterium pygmaeum</name>
    <dbReference type="NCBI Taxonomy" id="370764"/>
    <lineage>
        <taxon>Bacteria</taxon>
        <taxon>Bacillati</taxon>
        <taxon>Actinomycetota</taxon>
        <taxon>Actinomycetes</taxon>
        <taxon>Micrococcales</taxon>
        <taxon>Microbacteriaceae</taxon>
        <taxon>Microbacterium</taxon>
    </lineage>
</organism>
<evidence type="ECO:0000256" key="6">
    <source>
        <dbReference type="SAM" id="Phobius"/>
    </source>
</evidence>
<keyword evidence="3 6" id="KW-0812">Transmembrane</keyword>
<dbReference type="InterPro" id="IPR050833">
    <property type="entry name" value="Poly_Biosynth_Transport"/>
</dbReference>
<keyword evidence="2" id="KW-1003">Cell membrane</keyword>
<dbReference type="InterPro" id="IPR002797">
    <property type="entry name" value="Polysacc_synth"/>
</dbReference>
<evidence type="ECO:0000256" key="1">
    <source>
        <dbReference type="ARBA" id="ARBA00004651"/>
    </source>
</evidence>
<feature type="transmembrane region" description="Helical" evidence="6">
    <location>
        <begin position="21"/>
        <end position="40"/>
    </location>
</feature>
<proteinExistence type="predicted"/>
<feature type="transmembrane region" description="Helical" evidence="6">
    <location>
        <begin position="288"/>
        <end position="310"/>
    </location>
</feature>
<dbReference type="Proteomes" id="UP000199009">
    <property type="component" value="Chromosome I"/>
</dbReference>
<keyword evidence="5 6" id="KW-0472">Membrane</keyword>
<sequence>MGRRSGNDSMFAGAAKNFLGNVVGPLAGLISAPILAHVLGAEGRGEVAGATAPLLLFATLAAFGIPEAVTYFVARDLTHRLVILRRATIITALVGLAATGAAIALAPFLSGGSQELTSLIVMASLAILPTIFVGILRATAAGLGRWSLVASERAAGPLIRLIAIIILALLAQLDVFSATLAIAYSPVIAGLIYLALPWRSGRSEEPPPSYADVTGYSARAWLGSIAGVILMRIDQVLMVPLSSTTELGLYVVAVTVSELPLVVNTAIREVVFATDARSSSDEALTRAARVSLLVCLMMGLALGLTCYWWLPVLFGAEFGAAVPVAMILLLAVVIGIPGSVAGAGLSARGLPQLRSYSLVLACVINLVIVITTVPLIGAVGAALATLAGNLISSNFNVLQMRLRFGTPFWSFYAVRRSDVSTLAARVLRLFRRG</sequence>
<evidence type="ECO:0000313" key="8">
    <source>
        <dbReference type="EMBL" id="SDH63019.1"/>
    </source>
</evidence>
<feature type="transmembrane region" description="Helical" evidence="6">
    <location>
        <begin position="358"/>
        <end position="391"/>
    </location>
</feature>
<feature type="transmembrane region" description="Helical" evidence="6">
    <location>
        <begin position="181"/>
        <end position="199"/>
    </location>
</feature>
<name>A0A1G8DZY9_9MICO</name>
<protein>
    <submittedName>
        <fullName evidence="8">Membrane protein involved in the export of O-antigen and teichoic acid</fullName>
    </submittedName>
</protein>
<feature type="transmembrane region" description="Helical" evidence="6">
    <location>
        <begin position="52"/>
        <end position="74"/>
    </location>
</feature>
<evidence type="ECO:0000256" key="5">
    <source>
        <dbReference type="ARBA" id="ARBA00023136"/>
    </source>
</evidence>
<evidence type="ECO:0000256" key="4">
    <source>
        <dbReference type="ARBA" id="ARBA00022989"/>
    </source>
</evidence>
<evidence type="ECO:0000313" key="9">
    <source>
        <dbReference type="Proteomes" id="UP000199009"/>
    </source>
</evidence>
<keyword evidence="4 6" id="KW-1133">Transmembrane helix</keyword>
<dbReference type="PANTHER" id="PTHR30250">
    <property type="entry name" value="PST FAMILY PREDICTED COLANIC ACID TRANSPORTER"/>
    <property type="match status" value="1"/>
</dbReference>
<dbReference type="PANTHER" id="PTHR30250:SF11">
    <property type="entry name" value="O-ANTIGEN TRANSPORTER-RELATED"/>
    <property type="match status" value="1"/>
</dbReference>
<dbReference type="STRING" id="370764.SAMN04489810_0004"/>
<accession>A0A1G8DZY9</accession>
<feature type="transmembrane region" description="Helical" evidence="6">
    <location>
        <begin position="86"/>
        <end position="110"/>
    </location>
</feature>
<feature type="transmembrane region" description="Helical" evidence="6">
    <location>
        <begin position="157"/>
        <end position="175"/>
    </location>
</feature>
<feature type="transmembrane region" description="Helical" evidence="6">
    <location>
        <begin position="322"/>
        <end position="346"/>
    </location>
</feature>
<evidence type="ECO:0000313" key="7">
    <source>
        <dbReference type="EMBL" id="SDG32974.1"/>
    </source>
</evidence>
<dbReference type="EMBL" id="LT629692">
    <property type="protein sequence ID" value="SDG32974.1"/>
    <property type="molecule type" value="Genomic_DNA"/>
</dbReference>
<feature type="transmembrane region" description="Helical" evidence="6">
    <location>
        <begin position="116"/>
        <end position="136"/>
    </location>
</feature>
<dbReference type="AlphaFoldDB" id="A0A1G8DZY9"/>
<comment type="subcellular location">
    <subcellularLocation>
        <location evidence="1">Cell membrane</location>
        <topology evidence="1">Multi-pass membrane protein</topology>
    </subcellularLocation>
</comment>
<evidence type="ECO:0000256" key="2">
    <source>
        <dbReference type="ARBA" id="ARBA00022475"/>
    </source>
</evidence>
<dbReference type="GO" id="GO:0005886">
    <property type="term" value="C:plasma membrane"/>
    <property type="evidence" value="ECO:0007669"/>
    <property type="project" value="UniProtKB-SubCell"/>
</dbReference>